<dbReference type="Proteomes" id="UP000244081">
    <property type="component" value="Unassembled WGS sequence"/>
</dbReference>
<organism evidence="1 2">
    <name type="scientific">Breoghania corrubedonensis</name>
    <dbReference type="NCBI Taxonomy" id="665038"/>
    <lineage>
        <taxon>Bacteria</taxon>
        <taxon>Pseudomonadati</taxon>
        <taxon>Pseudomonadota</taxon>
        <taxon>Alphaproteobacteria</taxon>
        <taxon>Hyphomicrobiales</taxon>
        <taxon>Stappiaceae</taxon>
        <taxon>Breoghania</taxon>
    </lineage>
</organism>
<name>A0A2T5VH91_9HYPH</name>
<dbReference type="OrthoDB" id="6195504at2"/>
<dbReference type="InterPro" id="IPR009702">
    <property type="entry name" value="DUF1284"/>
</dbReference>
<dbReference type="RefSeq" id="WP_107988593.1">
    <property type="nucleotide sequence ID" value="NZ_QAYG01000001.1"/>
</dbReference>
<gene>
    <name evidence="1" type="ORF">C8N35_1011167</name>
</gene>
<comment type="caution">
    <text evidence="1">The sequence shown here is derived from an EMBL/GenBank/DDBJ whole genome shotgun (WGS) entry which is preliminary data.</text>
</comment>
<evidence type="ECO:0008006" key="3">
    <source>
        <dbReference type="Google" id="ProtNLM"/>
    </source>
</evidence>
<sequence length="146" mass="15988">MTIELRGHHFLCLLTYVGNGYNPAFARAYDGIVERLNAGESIRVVSGADAICQALIANDKDPHCFTERVRARDRRAAADVGALLGHEIAEGAEFELTARSVALLRDAFAQETIRGACHECPWSRLCTRVARAEYPGVRLLPPEPAV</sequence>
<proteinExistence type="predicted"/>
<protein>
    <recommendedName>
        <fullName evidence="3">DUF1284 domain-containing protein</fullName>
    </recommendedName>
</protein>
<dbReference type="EMBL" id="QAYG01000001">
    <property type="protein sequence ID" value="PTW63117.1"/>
    <property type="molecule type" value="Genomic_DNA"/>
</dbReference>
<dbReference type="AlphaFoldDB" id="A0A2T5VH91"/>
<accession>A0A2T5VH91</accession>
<evidence type="ECO:0000313" key="2">
    <source>
        <dbReference type="Proteomes" id="UP000244081"/>
    </source>
</evidence>
<keyword evidence="2" id="KW-1185">Reference proteome</keyword>
<dbReference type="Pfam" id="PF06935">
    <property type="entry name" value="DUF1284"/>
    <property type="match status" value="1"/>
</dbReference>
<reference evidence="1 2" key="1">
    <citation type="submission" date="2018-04" db="EMBL/GenBank/DDBJ databases">
        <title>Genomic Encyclopedia of Archaeal and Bacterial Type Strains, Phase II (KMG-II): from individual species to whole genera.</title>
        <authorList>
            <person name="Goeker M."/>
        </authorList>
    </citation>
    <scope>NUCLEOTIDE SEQUENCE [LARGE SCALE GENOMIC DNA]</scope>
    <source>
        <strain evidence="1 2">DSM 23382</strain>
    </source>
</reference>
<evidence type="ECO:0000313" key="1">
    <source>
        <dbReference type="EMBL" id="PTW63117.1"/>
    </source>
</evidence>